<dbReference type="SUPFAM" id="SSF88946">
    <property type="entry name" value="Sigma2 domain of RNA polymerase sigma factors"/>
    <property type="match status" value="1"/>
</dbReference>
<dbReference type="GO" id="GO:0003700">
    <property type="term" value="F:DNA-binding transcription factor activity"/>
    <property type="evidence" value="ECO:0007669"/>
    <property type="project" value="InterPro"/>
</dbReference>
<protein>
    <submittedName>
        <fullName evidence="4">RNA polymerase sigma factor</fullName>
    </submittedName>
</protein>
<dbReference type="GO" id="GO:0006352">
    <property type="term" value="P:DNA-templated transcription initiation"/>
    <property type="evidence" value="ECO:0007669"/>
    <property type="project" value="InterPro"/>
</dbReference>
<evidence type="ECO:0000259" key="2">
    <source>
        <dbReference type="Pfam" id="PF04542"/>
    </source>
</evidence>
<evidence type="ECO:0000256" key="1">
    <source>
        <dbReference type="SAM" id="MobiDB-lite"/>
    </source>
</evidence>
<feature type="domain" description="RNA polymerase sigma-70 region 2" evidence="2">
    <location>
        <begin position="36"/>
        <end position="91"/>
    </location>
</feature>
<dbReference type="Pfam" id="PF20239">
    <property type="entry name" value="DUF6596"/>
    <property type="match status" value="1"/>
</dbReference>
<dbReference type="PANTHER" id="PTHR47756">
    <property type="entry name" value="BLL6612 PROTEIN-RELATED"/>
    <property type="match status" value="1"/>
</dbReference>
<feature type="region of interest" description="Disordered" evidence="1">
    <location>
        <begin position="1"/>
        <end position="21"/>
    </location>
</feature>
<dbReference type="Proteomes" id="UP000057820">
    <property type="component" value="Chromosome 1"/>
</dbReference>
<dbReference type="InterPro" id="IPR046531">
    <property type="entry name" value="DUF6596"/>
</dbReference>
<name>A0A0H5NRP4_NOCFR</name>
<sequence length="422" mass="45727">MTGADTAAAVAEHTARTSYGRHRAGARDRDLVVLVAVLAAGCGDLTLAEDTLAEAFEQALRTWPRRGVPANPEGWLLTVARNRQRDVWKSAGYRRSVPLDTEDPPVEGVALLDDLDADAIPDRRLALLFVCAHPAVAAEARTPLMLQTVLGFDSSQVARAFAVSPAAMQQRLVRAKRRIRDARIPFVVPGWGALAERLPPVLEAIYGCHALTWREGTRSLAGEARYLAVTLATLLADEPEAWALAALTTLVAARNSPADTVFRPLDAQDPADWDPRLIIEGEDYLRRAERPGSAPGRFQLEAAIHAVHCARLTTGDTDWQALRTLYTALVAVAPTLGSRTAHAAVLGRTDSAEDGLCLLDRLPPERERFQPYHATRADLLARAGRFAEAAAAYDTAATLTDDPAVREFLRARGAAVRGSPRR</sequence>
<dbReference type="SUPFAM" id="SSF88659">
    <property type="entry name" value="Sigma3 and sigma4 domains of RNA polymerase sigma factors"/>
    <property type="match status" value="1"/>
</dbReference>
<dbReference type="RefSeq" id="WP_060592808.1">
    <property type="nucleotide sequence ID" value="NZ_CP031418.1"/>
</dbReference>
<evidence type="ECO:0000259" key="3">
    <source>
        <dbReference type="Pfam" id="PF20239"/>
    </source>
</evidence>
<dbReference type="Gene3D" id="1.10.1740.10">
    <property type="match status" value="1"/>
</dbReference>
<evidence type="ECO:0000313" key="4">
    <source>
        <dbReference type="EMBL" id="CRY78042.1"/>
    </source>
</evidence>
<dbReference type="EMBL" id="LN868938">
    <property type="protein sequence ID" value="CRY78042.1"/>
    <property type="molecule type" value="Genomic_DNA"/>
</dbReference>
<dbReference type="InterPro" id="IPR013324">
    <property type="entry name" value="RNA_pol_sigma_r3/r4-like"/>
</dbReference>
<dbReference type="PANTHER" id="PTHR47756:SF2">
    <property type="entry name" value="BLL6612 PROTEIN"/>
    <property type="match status" value="1"/>
</dbReference>
<dbReference type="InterPro" id="IPR013325">
    <property type="entry name" value="RNA_pol_sigma_r2"/>
</dbReference>
<dbReference type="AlphaFoldDB" id="A0A0H5NRP4"/>
<reference evidence="5" key="1">
    <citation type="submission" date="2015-03" db="EMBL/GenBank/DDBJ databases">
        <authorList>
            <consortium name="Pathogen Informatics"/>
        </authorList>
    </citation>
    <scope>NUCLEOTIDE SEQUENCE [LARGE SCALE GENOMIC DNA]</scope>
    <source>
        <strain evidence="5">NCTC11134</strain>
    </source>
</reference>
<dbReference type="KEGG" id="nfr:ERS450000_02723"/>
<feature type="domain" description="DUF6596" evidence="3">
    <location>
        <begin position="197"/>
        <end position="288"/>
    </location>
</feature>
<gene>
    <name evidence="4" type="ORF">ERS450000_02723</name>
</gene>
<evidence type="ECO:0000313" key="5">
    <source>
        <dbReference type="Proteomes" id="UP000057820"/>
    </source>
</evidence>
<proteinExistence type="predicted"/>
<accession>A0A0H5NRP4</accession>
<feature type="compositionally biased region" description="Low complexity" evidence="1">
    <location>
        <begin position="1"/>
        <end position="12"/>
    </location>
</feature>
<organism evidence="4 5">
    <name type="scientific">Nocardia farcinica</name>
    <dbReference type="NCBI Taxonomy" id="37329"/>
    <lineage>
        <taxon>Bacteria</taxon>
        <taxon>Bacillati</taxon>
        <taxon>Actinomycetota</taxon>
        <taxon>Actinomycetes</taxon>
        <taxon>Mycobacteriales</taxon>
        <taxon>Nocardiaceae</taxon>
        <taxon>Nocardia</taxon>
    </lineage>
</organism>
<dbReference type="Pfam" id="PF04542">
    <property type="entry name" value="Sigma70_r2"/>
    <property type="match status" value="1"/>
</dbReference>
<dbReference type="InterPro" id="IPR007627">
    <property type="entry name" value="RNA_pol_sigma70_r2"/>
</dbReference>